<dbReference type="PANTHER" id="PTHR14911">
    <property type="entry name" value="THUMP DOMAIN-CONTAINING"/>
    <property type="match status" value="1"/>
</dbReference>
<feature type="domain" description="Ribosomal RNA large subunit methyltransferase K/L-like methyltransferase" evidence="1">
    <location>
        <begin position="159"/>
        <end position="261"/>
    </location>
</feature>
<sequence length="319" mass="36109">MKDGKSLSNTEFIYTYVRHTDEYDLCRLEMRSFFGFDKQSNVLKSDIEIHPSRSPFMKERLDVLYQGDHLEAILEQVKHLQLEGATFKVASLNTFALDTTEKIGHPERRSIEREVGMCIQGDPDFNNPEVVFGVVQLDDQWYFGKLVESEAVWFHHQKKPHMYSTALSTRVARAVANIAVPHPADVRAIDPCCGIGTVLVEGLSMGINIVGRDINPLVVLGSRKNIAYFGLEGEVNLGPIADVVEDYDVAIIDMPYNLFTHITPEAQLEILKEARRFVKKLVVVTIETIDHMVDEAGFRIVDRCIAKKGLFLRQVLVCE</sequence>
<accession>A0A3P5WG39</accession>
<dbReference type="SUPFAM" id="SSF53335">
    <property type="entry name" value="S-adenosyl-L-methionine-dependent methyltransferases"/>
    <property type="match status" value="1"/>
</dbReference>
<dbReference type="Proteomes" id="UP000270468">
    <property type="component" value="Unassembled WGS sequence"/>
</dbReference>
<dbReference type="InterPro" id="IPR000241">
    <property type="entry name" value="RlmKL-like_Mtase"/>
</dbReference>
<dbReference type="EMBL" id="UXAV01000022">
    <property type="protein sequence ID" value="VDC22503.1"/>
    <property type="molecule type" value="Genomic_DNA"/>
</dbReference>
<dbReference type="Pfam" id="PF01170">
    <property type="entry name" value="UPF0020"/>
    <property type="match status" value="1"/>
</dbReference>
<dbReference type="AlphaFoldDB" id="A0A3P5WG39"/>
<dbReference type="CDD" id="cd02440">
    <property type="entry name" value="AdoMet_MTases"/>
    <property type="match status" value="1"/>
</dbReference>
<dbReference type="PANTHER" id="PTHR14911:SF13">
    <property type="entry name" value="TRNA (GUANINE(6)-N2)-METHYLTRANSFERASE THUMP3"/>
    <property type="match status" value="1"/>
</dbReference>
<dbReference type="GO" id="GO:0030488">
    <property type="term" value="P:tRNA methylation"/>
    <property type="evidence" value="ECO:0007669"/>
    <property type="project" value="TreeGrafter"/>
</dbReference>
<evidence type="ECO:0000313" key="2">
    <source>
        <dbReference type="EMBL" id="VDC22503.1"/>
    </source>
</evidence>
<evidence type="ECO:0000313" key="3">
    <source>
        <dbReference type="Proteomes" id="UP000270468"/>
    </source>
</evidence>
<gene>
    <name evidence="2" type="ORF">FILTAD_00769</name>
</gene>
<dbReference type="Gene3D" id="3.40.50.150">
    <property type="entry name" value="Vaccinia Virus protein VP39"/>
    <property type="match status" value="1"/>
</dbReference>
<evidence type="ECO:0000259" key="1">
    <source>
        <dbReference type="Pfam" id="PF01170"/>
    </source>
</evidence>
<dbReference type="InterPro" id="IPR029063">
    <property type="entry name" value="SAM-dependent_MTases_sf"/>
</dbReference>
<protein>
    <recommendedName>
        <fullName evidence="1">Ribosomal RNA large subunit methyltransferase K/L-like methyltransferase domain-containing protein</fullName>
    </recommendedName>
</protein>
<dbReference type="GO" id="GO:0016423">
    <property type="term" value="F:tRNA (guanine) methyltransferase activity"/>
    <property type="evidence" value="ECO:0007669"/>
    <property type="project" value="TreeGrafter"/>
</dbReference>
<name>A0A3P5WG39_9BACL</name>
<organism evidence="2 3">
    <name type="scientific">Filibacter tadaridae</name>
    <dbReference type="NCBI Taxonomy" id="2483811"/>
    <lineage>
        <taxon>Bacteria</taxon>
        <taxon>Bacillati</taxon>
        <taxon>Bacillota</taxon>
        <taxon>Bacilli</taxon>
        <taxon>Bacillales</taxon>
        <taxon>Caryophanaceae</taxon>
        <taxon>Filibacter</taxon>
    </lineage>
</organism>
<keyword evidence="3" id="KW-1185">Reference proteome</keyword>
<reference evidence="2 3" key="1">
    <citation type="submission" date="2018-11" db="EMBL/GenBank/DDBJ databases">
        <authorList>
            <person name="Criscuolo A."/>
        </authorList>
    </citation>
    <scope>NUCLEOTIDE SEQUENCE [LARGE SCALE GENOMIC DNA]</scope>
    <source>
        <strain evidence="2">ATB-66</strain>
    </source>
</reference>
<proteinExistence type="predicted"/>